<dbReference type="InterPro" id="IPR001789">
    <property type="entry name" value="Sig_transdc_resp-reg_receiver"/>
</dbReference>
<evidence type="ECO:0000256" key="3">
    <source>
        <dbReference type="ARBA" id="ARBA00023125"/>
    </source>
</evidence>
<dbReference type="OrthoDB" id="5292887at2"/>
<dbReference type="InterPro" id="IPR058245">
    <property type="entry name" value="NreC/VraR/RcsB-like_REC"/>
</dbReference>
<evidence type="ECO:0000259" key="6">
    <source>
        <dbReference type="PROSITE" id="PS50043"/>
    </source>
</evidence>
<proteinExistence type="predicted"/>
<evidence type="ECO:0000313" key="8">
    <source>
        <dbReference type="EMBL" id="PTX46605.1"/>
    </source>
</evidence>
<feature type="modified residue" description="4-aspartylphosphate" evidence="5">
    <location>
        <position position="74"/>
    </location>
</feature>
<dbReference type="InterPro" id="IPR039420">
    <property type="entry name" value="WalR-like"/>
</dbReference>
<dbReference type="SMART" id="SM00421">
    <property type="entry name" value="HTH_LUXR"/>
    <property type="match status" value="1"/>
</dbReference>
<dbReference type="EMBL" id="QBKP01000016">
    <property type="protein sequence ID" value="PTX46605.1"/>
    <property type="molecule type" value="Genomic_DNA"/>
</dbReference>
<dbReference type="PANTHER" id="PTHR43214">
    <property type="entry name" value="TWO-COMPONENT RESPONSE REGULATOR"/>
    <property type="match status" value="1"/>
</dbReference>
<dbReference type="InterPro" id="IPR016032">
    <property type="entry name" value="Sig_transdc_resp-reg_C-effctor"/>
</dbReference>
<dbReference type="PROSITE" id="PS50043">
    <property type="entry name" value="HTH_LUXR_2"/>
    <property type="match status" value="1"/>
</dbReference>
<name>A0A2T6AS06_9RHOB</name>
<dbReference type="RefSeq" id="WP_108130233.1">
    <property type="nucleotide sequence ID" value="NZ_QBKP01000016.1"/>
</dbReference>
<accession>A0A2T6AS06</accession>
<dbReference type="SMART" id="SM00448">
    <property type="entry name" value="REC"/>
    <property type="match status" value="1"/>
</dbReference>
<dbReference type="GO" id="GO:0000160">
    <property type="term" value="P:phosphorelay signal transduction system"/>
    <property type="evidence" value="ECO:0007669"/>
    <property type="project" value="InterPro"/>
</dbReference>
<dbReference type="PROSITE" id="PS50110">
    <property type="entry name" value="RESPONSE_REGULATORY"/>
    <property type="match status" value="1"/>
</dbReference>
<keyword evidence="1 5" id="KW-0597">Phosphoprotein</keyword>
<dbReference type="CDD" id="cd17535">
    <property type="entry name" value="REC_NarL-like"/>
    <property type="match status" value="1"/>
</dbReference>
<keyword evidence="3" id="KW-0238">DNA-binding</keyword>
<gene>
    <name evidence="8" type="ORF">C8N34_11682</name>
</gene>
<evidence type="ECO:0000256" key="2">
    <source>
        <dbReference type="ARBA" id="ARBA00023015"/>
    </source>
</evidence>
<sequence length="237" mass="25502">MNQSRDADLSRSLRTDGGVLHALVLDDNRETRNWICETLQSTLPGAMISTASTCAEAVTALFHSDTRFDFALIDLDLPDGHGIDIIRAITRDLPETLPVVITIFEDDASLFDALAAGAMGYILKGVKAASLADQFRRIAAGEPPISPRIAQRMIAHFQAQAKALRPAEVPGQPDVALTQREQEVLRLLGKGFTGTDIAATLGITPNTCASHTKSIYRKLNISSRAEAALAASRRGLI</sequence>
<evidence type="ECO:0000313" key="9">
    <source>
        <dbReference type="Proteomes" id="UP000244224"/>
    </source>
</evidence>
<dbReference type="PANTHER" id="PTHR43214:SF41">
    <property type="entry name" value="NITRATE_NITRITE RESPONSE REGULATOR PROTEIN NARP"/>
    <property type="match status" value="1"/>
</dbReference>
<keyword evidence="2" id="KW-0805">Transcription regulation</keyword>
<dbReference type="CDD" id="cd06170">
    <property type="entry name" value="LuxR_C_like"/>
    <property type="match status" value="1"/>
</dbReference>
<evidence type="ECO:0000256" key="5">
    <source>
        <dbReference type="PROSITE-ProRule" id="PRU00169"/>
    </source>
</evidence>
<keyword evidence="9" id="KW-1185">Reference proteome</keyword>
<dbReference type="AlphaFoldDB" id="A0A2T6AS06"/>
<comment type="caution">
    <text evidence="8">The sequence shown here is derived from an EMBL/GenBank/DDBJ whole genome shotgun (WGS) entry which is preliminary data.</text>
</comment>
<dbReference type="Pfam" id="PF00196">
    <property type="entry name" value="GerE"/>
    <property type="match status" value="1"/>
</dbReference>
<protein>
    <submittedName>
        <fullName evidence="8">LuxR family two component transcriptional regulator</fullName>
    </submittedName>
</protein>
<dbReference type="SUPFAM" id="SSF46894">
    <property type="entry name" value="C-terminal effector domain of the bipartite response regulators"/>
    <property type="match status" value="1"/>
</dbReference>
<dbReference type="GO" id="GO:0003677">
    <property type="term" value="F:DNA binding"/>
    <property type="evidence" value="ECO:0007669"/>
    <property type="project" value="UniProtKB-KW"/>
</dbReference>
<feature type="domain" description="Response regulatory" evidence="7">
    <location>
        <begin position="21"/>
        <end position="139"/>
    </location>
</feature>
<dbReference type="GO" id="GO:0006355">
    <property type="term" value="P:regulation of DNA-templated transcription"/>
    <property type="evidence" value="ECO:0007669"/>
    <property type="project" value="InterPro"/>
</dbReference>
<dbReference type="PRINTS" id="PR00038">
    <property type="entry name" value="HTHLUXR"/>
</dbReference>
<keyword evidence="4" id="KW-0804">Transcription</keyword>
<dbReference type="Pfam" id="PF00072">
    <property type="entry name" value="Response_reg"/>
    <property type="match status" value="1"/>
</dbReference>
<dbReference type="Proteomes" id="UP000244224">
    <property type="component" value="Unassembled WGS sequence"/>
</dbReference>
<dbReference type="InterPro" id="IPR011006">
    <property type="entry name" value="CheY-like_superfamily"/>
</dbReference>
<dbReference type="InterPro" id="IPR000792">
    <property type="entry name" value="Tscrpt_reg_LuxR_C"/>
</dbReference>
<dbReference type="Gene3D" id="3.40.50.2300">
    <property type="match status" value="1"/>
</dbReference>
<evidence type="ECO:0000259" key="7">
    <source>
        <dbReference type="PROSITE" id="PS50110"/>
    </source>
</evidence>
<organism evidence="8 9">
    <name type="scientific">Gemmobacter caeni</name>
    <dbReference type="NCBI Taxonomy" id="589035"/>
    <lineage>
        <taxon>Bacteria</taxon>
        <taxon>Pseudomonadati</taxon>
        <taxon>Pseudomonadota</taxon>
        <taxon>Alphaproteobacteria</taxon>
        <taxon>Rhodobacterales</taxon>
        <taxon>Paracoccaceae</taxon>
        <taxon>Gemmobacter</taxon>
    </lineage>
</organism>
<reference evidence="8 9" key="1">
    <citation type="submission" date="2018-04" db="EMBL/GenBank/DDBJ databases">
        <title>Genomic Encyclopedia of Archaeal and Bacterial Type Strains, Phase II (KMG-II): from individual species to whole genera.</title>
        <authorList>
            <person name="Goeker M."/>
        </authorList>
    </citation>
    <scope>NUCLEOTIDE SEQUENCE [LARGE SCALE GENOMIC DNA]</scope>
    <source>
        <strain evidence="8 9">DSM 21823</strain>
    </source>
</reference>
<evidence type="ECO:0000256" key="1">
    <source>
        <dbReference type="ARBA" id="ARBA00022553"/>
    </source>
</evidence>
<evidence type="ECO:0000256" key="4">
    <source>
        <dbReference type="ARBA" id="ARBA00023163"/>
    </source>
</evidence>
<dbReference type="SUPFAM" id="SSF52172">
    <property type="entry name" value="CheY-like"/>
    <property type="match status" value="1"/>
</dbReference>
<feature type="domain" description="HTH luxR-type" evidence="6">
    <location>
        <begin position="170"/>
        <end position="235"/>
    </location>
</feature>